<comment type="pathway">
    <text evidence="5 14">Amino-acid biosynthesis; L-leucine biosynthesis; L-leucine from 3-methyl-2-oxobutanoate: step 4/4.</text>
</comment>
<dbReference type="InterPro" id="IPR001544">
    <property type="entry name" value="Aminotrans_IV"/>
</dbReference>
<evidence type="ECO:0000256" key="12">
    <source>
        <dbReference type="ARBA" id="ARBA00048798"/>
    </source>
</evidence>
<proteinExistence type="inferred from homology"/>
<dbReference type="InterPro" id="IPR043131">
    <property type="entry name" value="BCAT-like_N"/>
</dbReference>
<dbReference type="PANTHER" id="PTHR42743">
    <property type="entry name" value="AMINO-ACID AMINOTRANSFERASE"/>
    <property type="match status" value="1"/>
</dbReference>
<organism evidence="15 16">
    <name type="scientific">Marinimicrococcus flavescens</name>
    <dbReference type="NCBI Taxonomy" id="3031815"/>
    <lineage>
        <taxon>Bacteria</taxon>
        <taxon>Pseudomonadati</taxon>
        <taxon>Pseudomonadota</taxon>
        <taxon>Alphaproteobacteria</taxon>
        <taxon>Geminicoccales</taxon>
        <taxon>Geminicoccaceae</taxon>
        <taxon>Marinimicrococcus</taxon>
    </lineage>
</organism>
<protein>
    <recommendedName>
        <fullName evidence="14">Branched-chain-amino-acid aminotransferase</fullName>
        <shortName evidence="14">BCAT</shortName>
        <ecNumber evidence="14">2.6.1.42</ecNumber>
    </recommendedName>
</protein>
<evidence type="ECO:0000313" key="15">
    <source>
        <dbReference type="EMBL" id="MDF1586937.1"/>
    </source>
</evidence>
<evidence type="ECO:0000256" key="14">
    <source>
        <dbReference type="RuleBase" id="RU364094"/>
    </source>
</evidence>
<sequence>MSTCAWMYHNGRIVPYEQAQVHAFSGAVKYGAGVFEGLRGYWNEESGELWIFRLREHLERLRFGMRALRLDAVFETDELERAMIALARANELRENTHFRMIAYIEGDDELAGTGPVGLVAGAVKRPPSARVETGIHVGISSWQRIADNALPPRVKCTANYINNRAAELEARAAGYDGVLMLTADGKLSEGSGACLFLVRDGRLVTPDKGSDILESITRDTIMTLARDELGLEVVERRVDRTELLLAEEAFLCGSGQEVLPVISVARQAVGTGAPGPLTRALQNAYFDLVCGRTAHHADWRTPVWGGR</sequence>
<dbReference type="InterPro" id="IPR043132">
    <property type="entry name" value="BCAT-like_C"/>
</dbReference>
<dbReference type="EMBL" id="JARGEQ010000101">
    <property type="protein sequence ID" value="MDF1586937.1"/>
    <property type="molecule type" value="Genomic_DNA"/>
</dbReference>
<dbReference type="Proteomes" id="UP001301140">
    <property type="component" value="Unassembled WGS sequence"/>
</dbReference>
<dbReference type="PANTHER" id="PTHR42743:SF4">
    <property type="entry name" value="BRANCHED-CHAIN-AMINO-ACID AMINOTRANSFERASE-RELATED"/>
    <property type="match status" value="1"/>
</dbReference>
<comment type="pathway">
    <text evidence="4 14">Amino-acid biosynthesis; L-valine biosynthesis; L-valine from pyruvate: step 4/4.</text>
</comment>
<evidence type="ECO:0000256" key="2">
    <source>
        <dbReference type="ARBA" id="ARBA00003109"/>
    </source>
</evidence>
<dbReference type="NCBIfam" id="TIGR01122">
    <property type="entry name" value="ilvE_I"/>
    <property type="match status" value="1"/>
</dbReference>
<dbReference type="Pfam" id="PF01063">
    <property type="entry name" value="Aminotran_4"/>
    <property type="match status" value="1"/>
</dbReference>
<keyword evidence="14" id="KW-0028">Amino-acid biosynthesis</keyword>
<evidence type="ECO:0000256" key="3">
    <source>
        <dbReference type="ARBA" id="ARBA00004824"/>
    </source>
</evidence>
<dbReference type="InterPro" id="IPR050571">
    <property type="entry name" value="Class-IV_PLP-Dep_Aminotrnsfr"/>
</dbReference>
<evidence type="ECO:0000256" key="5">
    <source>
        <dbReference type="ARBA" id="ARBA00005072"/>
    </source>
</evidence>
<comment type="catalytic activity">
    <reaction evidence="13 14">
        <text>L-leucine + 2-oxoglutarate = 4-methyl-2-oxopentanoate + L-glutamate</text>
        <dbReference type="Rhea" id="RHEA:18321"/>
        <dbReference type="ChEBI" id="CHEBI:16810"/>
        <dbReference type="ChEBI" id="CHEBI:17865"/>
        <dbReference type="ChEBI" id="CHEBI:29985"/>
        <dbReference type="ChEBI" id="CHEBI:57427"/>
        <dbReference type="EC" id="2.6.1.42"/>
    </reaction>
</comment>
<evidence type="ECO:0000256" key="8">
    <source>
        <dbReference type="ARBA" id="ARBA00022679"/>
    </source>
</evidence>
<comment type="pathway">
    <text evidence="3 14">Amino-acid biosynthesis; L-isoleucine biosynthesis; L-isoleucine from 2-oxobutanoate: step 4/4.</text>
</comment>
<dbReference type="GO" id="GO:0009082">
    <property type="term" value="P:branched-chain amino acid biosynthetic process"/>
    <property type="evidence" value="ECO:0007669"/>
    <property type="project" value="UniProtKB-KW"/>
</dbReference>
<keyword evidence="7 14" id="KW-0032">Aminotransferase</keyword>
<keyword evidence="16" id="KW-1185">Reference proteome</keyword>
<name>A0AAP3XSI9_9PROT</name>
<reference evidence="15 16" key="1">
    <citation type="submission" date="2023-03" db="EMBL/GenBank/DDBJ databases">
        <title>YIM 152171 draft genome.</title>
        <authorList>
            <person name="Yang Z."/>
        </authorList>
    </citation>
    <scope>NUCLEOTIDE SEQUENCE [LARGE SCALE GENOMIC DNA]</scope>
    <source>
        <strain evidence="15 16">YIM 152171</strain>
    </source>
</reference>
<keyword evidence="9 14" id="KW-0663">Pyridoxal phosphate</keyword>
<comment type="similarity">
    <text evidence="6 14">Belongs to the class-IV pyridoxal-phosphate-dependent aminotransferase family.</text>
</comment>
<comment type="catalytic activity">
    <reaction evidence="11 14">
        <text>L-valine + 2-oxoglutarate = 3-methyl-2-oxobutanoate + L-glutamate</text>
        <dbReference type="Rhea" id="RHEA:24813"/>
        <dbReference type="ChEBI" id="CHEBI:11851"/>
        <dbReference type="ChEBI" id="CHEBI:16810"/>
        <dbReference type="ChEBI" id="CHEBI:29985"/>
        <dbReference type="ChEBI" id="CHEBI:57762"/>
        <dbReference type="EC" id="2.6.1.42"/>
    </reaction>
</comment>
<dbReference type="EC" id="2.6.1.42" evidence="14"/>
<dbReference type="GO" id="GO:0008652">
    <property type="term" value="P:amino acid biosynthetic process"/>
    <property type="evidence" value="ECO:0007669"/>
    <property type="project" value="UniProtKB-KW"/>
</dbReference>
<evidence type="ECO:0000256" key="6">
    <source>
        <dbReference type="ARBA" id="ARBA00009320"/>
    </source>
</evidence>
<evidence type="ECO:0000256" key="1">
    <source>
        <dbReference type="ARBA" id="ARBA00001933"/>
    </source>
</evidence>
<dbReference type="GO" id="GO:0004084">
    <property type="term" value="F:branched-chain-amino-acid transaminase activity"/>
    <property type="evidence" value="ECO:0007669"/>
    <property type="project" value="UniProtKB-EC"/>
</dbReference>
<dbReference type="InterPro" id="IPR005785">
    <property type="entry name" value="B_amino_transI"/>
</dbReference>
<evidence type="ECO:0000256" key="4">
    <source>
        <dbReference type="ARBA" id="ARBA00004931"/>
    </source>
</evidence>
<evidence type="ECO:0000256" key="9">
    <source>
        <dbReference type="ARBA" id="ARBA00022898"/>
    </source>
</evidence>
<dbReference type="SUPFAM" id="SSF56752">
    <property type="entry name" value="D-aminoacid aminotransferase-like PLP-dependent enzymes"/>
    <property type="match status" value="1"/>
</dbReference>
<evidence type="ECO:0000256" key="10">
    <source>
        <dbReference type="ARBA" id="ARBA00023304"/>
    </source>
</evidence>
<evidence type="ECO:0000256" key="11">
    <source>
        <dbReference type="ARBA" id="ARBA00048212"/>
    </source>
</evidence>
<evidence type="ECO:0000313" key="16">
    <source>
        <dbReference type="Proteomes" id="UP001301140"/>
    </source>
</evidence>
<dbReference type="AlphaFoldDB" id="A0AAP3XSI9"/>
<evidence type="ECO:0000256" key="13">
    <source>
        <dbReference type="ARBA" id="ARBA00049229"/>
    </source>
</evidence>
<comment type="catalytic activity">
    <reaction evidence="12 14">
        <text>L-isoleucine + 2-oxoglutarate = (S)-3-methyl-2-oxopentanoate + L-glutamate</text>
        <dbReference type="Rhea" id="RHEA:24801"/>
        <dbReference type="ChEBI" id="CHEBI:16810"/>
        <dbReference type="ChEBI" id="CHEBI:29985"/>
        <dbReference type="ChEBI" id="CHEBI:35146"/>
        <dbReference type="ChEBI" id="CHEBI:58045"/>
        <dbReference type="EC" id="2.6.1.42"/>
    </reaction>
</comment>
<gene>
    <name evidence="14 15" type="primary">ilvE</name>
    <name evidence="15" type="ORF">PZ740_11170</name>
</gene>
<dbReference type="FunFam" id="3.20.10.10:FF:000002">
    <property type="entry name" value="D-alanine aminotransferase"/>
    <property type="match status" value="1"/>
</dbReference>
<dbReference type="RefSeq" id="WP_327789359.1">
    <property type="nucleotide sequence ID" value="NZ_JARGEQ010000101.1"/>
</dbReference>
<keyword evidence="10 14" id="KW-0100">Branched-chain amino acid biosynthesis</keyword>
<evidence type="ECO:0000256" key="7">
    <source>
        <dbReference type="ARBA" id="ARBA00022576"/>
    </source>
</evidence>
<comment type="caution">
    <text evidence="15">The sequence shown here is derived from an EMBL/GenBank/DDBJ whole genome shotgun (WGS) entry which is preliminary data.</text>
</comment>
<accession>A0AAP3XSI9</accession>
<comment type="function">
    <text evidence="2 14">Acts on leucine, isoleucine and valine.</text>
</comment>
<dbReference type="InterPro" id="IPR036038">
    <property type="entry name" value="Aminotransferase-like"/>
</dbReference>
<dbReference type="Gene3D" id="3.30.470.10">
    <property type="match status" value="1"/>
</dbReference>
<dbReference type="Gene3D" id="3.20.10.10">
    <property type="entry name" value="D-amino Acid Aminotransferase, subunit A, domain 2"/>
    <property type="match status" value="1"/>
</dbReference>
<keyword evidence="8 14" id="KW-0808">Transferase</keyword>
<comment type="cofactor">
    <cofactor evidence="1 14">
        <name>pyridoxal 5'-phosphate</name>
        <dbReference type="ChEBI" id="CHEBI:597326"/>
    </cofactor>
</comment>